<feature type="region of interest" description="Disordered" evidence="1">
    <location>
        <begin position="1"/>
        <end position="27"/>
    </location>
</feature>
<protein>
    <submittedName>
        <fullName evidence="2">Uncharacterized protein</fullName>
    </submittedName>
</protein>
<dbReference type="Proteomes" id="UP000823775">
    <property type="component" value="Unassembled WGS sequence"/>
</dbReference>
<evidence type="ECO:0000313" key="2">
    <source>
        <dbReference type="EMBL" id="MCD9646064.1"/>
    </source>
</evidence>
<reference evidence="2 3" key="1">
    <citation type="journal article" date="2021" name="BMC Genomics">
        <title>Datura genome reveals duplications of psychoactive alkaloid biosynthetic genes and high mutation rate following tissue culture.</title>
        <authorList>
            <person name="Rajewski A."/>
            <person name="Carter-House D."/>
            <person name="Stajich J."/>
            <person name="Litt A."/>
        </authorList>
    </citation>
    <scope>NUCLEOTIDE SEQUENCE [LARGE SCALE GENOMIC DNA]</scope>
    <source>
        <strain evidence="2">AR-01</strain>
    </source>
</reference>
<comment type="caution">
    <text evidence="2">The sequence shown here is derived from an EMBL/GenBank/DDBJ whole genome shotgun (WGS) entry which is preliminary data.</text>
</comment>
<evidence type="ECO:0000256" key="1">
    <source>
        <dbReference type="SAM" id="MobiDB-lite"/>
    </source>
</evidence>
<organism evidence="2 3">
    <name type="scientific">Datura stramonium</name>
    <name type="common">Jimsonweed</name>
    <name type="synonym">Common thornapple</name>
    <dbReference type="NCBI Taxonomy" id="4076"/>
    <lineage>
        <taxon>Eukaryota</taxon>
        <taxon>Viridiplantae</taxon>
        <taxon>Streptophyta</taxon>
        <taxon>Embryophyta</taxon>
        <taxon>Tracheophyta</taxon>
        <taxon>Spermatophyta</taxon>
        <taxon>Magnoliopsida</taxon>
        <taxon>eudicotyledons</taxon>
        <taxon>Gunneridae</taxon>
        <taxon>Pentapetalae</taxon>
        <taxon>asterids</taxon>
        <taxon>lamiids</taxon>
        <taxon>Solanales</taxon>
        <taxon>Solanaceae</taxon>
        <taxon>Solanoideae</taxon>
        <taxon>Datureae</taxon>
        <taxon>Datura</taxon>
    </lineage>
</organism>
<gene>
    <name evidence="2" type="ORF">HAX54_035588</name>
</gene>
<dbReference type="EMBL" id="JACEIK010004657">
    <property type="protein sequence ID" value="MCD9646064.1"/>
    <property type="molecule type" value="Genomic_DNA"/>
</dbReference>
<name>A0ABS8VGS4_DATST</name>
<evidence type="ECO:0000313" key="3">
    <source>
        <dbReference type="Proteomes" id="UP000823775"/>
    </source>
</evidence>
<sequence length="67" mass="7795">MSRDGAGGGSMASRHLVEKEEKRKRGGGYWRWSSTVLAEQRQQWRCWRVVCDVGATVVMEKKREKLR</sequence>
<feature type="compositionally biased region" description="Gly residues" evidence="1">
    <location>
        <begin position="1"/>
        <end position="10"/>
    </location>
</feature>
<keyword evidence="3" id="KW-1185">Reference proteome</keyword>
<accession>A0ABS8VGS4</accession>
<proteinExistence type="predicted"/>